<dbReference type="SMART" id="SM00382">
    <property type="entry name" value="AAA"/>
    <property type="match status" value="1"/>
</dbReference>
<protein>
    <submittedName>
        <fullName evidence="2">ATP-binding protein</fullName>
    </submittedName>
</protein>
<dbReference type="EMBL" id="CP066831">
    <property type="protein sequence ID" value="QQM47198.1"/>
    <property type="molecule type" value="Genomic_DNA"/>
</dbReference>
<dbReference type="GO" id="GO:0005524">
    <property type="term" value="F:ATP binding"/>
    <property type="evidence" value="ECO:0007669"/>
    <property type="project" value="UniProtKB-KW"/>
</dbReference>
<dbReference type="Proteomes" id="UP000595636">
    <property type="component" value="Chromosome"/>
</dbReference>
<accession>A0A7T7L690</accession>
<proteinExistence type="predicted"/>
<dbReference type="AlphaFoldDB" id="A0A7T7L690"/>
<name>A0A7T7L690_9ACTN</name>
<keyword evidence="2" id="KW-0067">ATP-binding</keyword>
<evidence type="ECO:0000313" key="2">
    <source>
        <dbReference type="EMBL" id="QQM47198.1"/>
    </source>
</evidence>
<sequence length="237" mass="26586">MQWIPPFDLKRYHLEPLLAARGIDPGWLADNSLDTYSPPNIARYSITKAADVIPFRYQAAIVDQPDVLAWCKELADRAFATQKANRSAIATISRGRSLLLLGLTGTGKTHQAYASIRELAITGAAATWAVTTAADLYAALRPRHGIDSEAEFRRYRDASILLVDDLGAERKPTEFTEEINFRLINWRYEHQLPTLITSNLLPKEISARLGDRVTSRLIEMCQRIVIEGPDRRRGEAA</sequence>
<organism evidence="2 3">
    <name type="scientific">Streptomyces liliifuscus</name>
    <dbReference type="NCBI Taxonomy" id="2797636"/>
    <lineage>
        <taxon>Bacteria</taxon>
        <taxon>Bacillati</taxon>
        <taxon>Actinomycetota</taxon>
        <taxon>Actinomycetes</taxon>
        <taxon>Kitasatosporales</taxon>
        <taxon>Streptomycetaceae</taxon>
        <taxon>Streptomyces</taxon>
    </lineage>
</organism>
<dbReference type="SUPFAM" id="SSF52540">
    <property type="entry name" value="P-loop containing nucleoside triphosphate hydrolases"/>
    <property type="match status" value="1"/>
</dbReference>
<reference evidence="2 3" key="1">
    <citation type="submission" date="2020-12" db="EMBL/GenBank/DDBJ databases">
        <title>A novel species.</title>
        <authorList>
            <person name="Li K."/>
        </authorList>
    </citation>
    <scope>NUCLEOTIDE SEQUENCE [LARGE SCALE GENOMIC DNA]</scope>
    <source>
        <strain evidence="2 3">ZYC-3</strain>
    </source>
</reference>
<gene>
    <name evidence="2" type="ORF">JEQ17_40825</name>
</gene>
<evidence type="ECO:0000313" key="3">
    <source>
        <dbReference type="Proteomes" id="UP000595636"/>
    </source>
</evidence>
<dbReference type="KEGG" id="slf:JEQ17_40825"/>
<dbReference type="Pfam" id="PF01695">
    <property type="entry name" value="IstB_IS21"/>
    <property type="match status" value="1"/>
</dbReference>
<dbReference type="RefSeq" id="WP_200401984.1">
    <property type="nucleotide sequence ID" value="NZ_CP066831.1"/>
</dbReference>
<dbReference type="InterPro" id="IPR027417">
    <property type="entry name" value="P-loop_NTPase"/>
</dbReference>
<dbReference type="InterPro" id="IPR002611">
    <property type="entry name" value="IstB_ATP-bd"/>
</dbReference>
<dbReference type="Gene3D" id="3.40.50.300">
    <property type="entry name" value="P-loop containing nucleotide triphosphate hydrolases"/>
    <property type="match status" value="1"/>
</dbReference>
<dbReference type="PANTHER" id="PTHR30050:SF4">
    <property type="entry name" value="ATP-BINDING PROTEIN RV3427C IN INSERTION SEQUENCE-RELATED"/>
    <property type="match status" value="1"/>
</dbReference>
<dbReference type="GO" id="GO:0006260">
    <property type="term" value="P:DNA replication"/>
    <property type="evidence" value="ECO:0007669"/>
    <property type="project" value="TreeGrafter"/>
</dbReference>
<feature type="domain" description="AAA+ ATPase" evidence="1">
    <location>
        <begin position="94"/>
        <end position="219"/>
    </location>
</feature>
<keyword evidence="3" id="KW-1185">Reference proteome</keyword>
<dbReference type="InterPro" id="IPR003593">
    <property type="entry name" value="AAA+_ATPase"/>
</dbReference>
<evidence type="ECO:0000259" key="1">
    <source>
        <dbReference type="SMART" id="SM00382"/>
    </source>
</evidence>
<keyword evidence="2" id="KW-0547">Nucleotide-binding</keyword>
<dbReference type="PANTHER" id="PTHR30050">
    <property type="entry name" value="CHROMOSOMAL REPLICATION INITIATOR PROTEIN DNAA"/>
    <property type="match status" value="1"/>
</dbReference>